<dbReference type="Proteomes" id="UP000824782">
    <property type="component" value="Unassembled WGS sequence"/>
</dbReference>
<protein>
    <submittedName>
        <fullName evidence="1">Uncharacterized protein</fullName>
    </submittedName>
</protein>
<dbReference type="AlphaFoldDB" id="A0AAV7A099"/>
<accession>A0AAV7A099</accession>
<reference evidence="1" key="1">
    <citation type="thesis" date="2020" institute="ProQuest LLC" country="789 East Eisenhower Parkway, Ann Arbor, MI, USA">
        <title>Comparative Genomics and Chromosome Evolution.</title>
        <authorList>
            <person name="Mudd A.B."/>
        </authorList>
    </citation>
    <scope>NUCLEOTIDE SEQUENCE</scope>
    <source>
        <strain evidence="1">237g6f4</strain>
        <tissue evidence="1">Blood</tissue>
    </source>
</reference>
<sequence length="85" mass="9705">MSWCLFVRRWLLNRFEDSFSNPKLFSLQLSLPFSHSVGGNKALRRNLLPELKEYEKCAVYAGVTGVVVCLRIGMVGPSVWFPTKI</sequence>
<evidence type="ECO:0000313" key="2">
    <source>
        <dbReference type="Proteomes" id="UP000824782"/>
    </source>
</evidence>
<dbReference type="EMBL" id="WNYA01000010">
    <property type="protein sequence ID" value="KAG8554982.1"/>
    <property type="molecule type" value="Genomic_DNA"/>
</dbReference>
<organism evidence="1 2">
    <name type="scientific">Engystomops pustulosus</name>
    <name type="common">Tungara frog</name>
    <name type="synonym">Physalaemus pustulosus</name>
    <dbReference type="NCBI Taxonomy" id="76066"/>
    <lineage>
        <taxon>Eukaryota</taxon>
        <taxon>Metazoa</taxon>
        <taxon>Chordata</taxon>
        <taxon>Craniata</taxon>
        <taxon>Vertebrata</taxon>
        <taxon>Euteleostomi</taxon>
        <taxon>Amphibia</taxon>
        <taxon>Batrachia</taxon>
        <taxon>Anura</taxon>
        <taxon>Neobatrachia</taxon>
        <taxon>Hyloidea</taxon>
        <taxon>Leptodactylidae</taxon>
        <taxon>Leiuperinae</taxon>
        <taxon>Engystomops</taxon>
    </lineage>
</organism>
<proteinExistence type="predicted"/>
<evidence type="ECO:0000313" key="1">
    <source>
        <dbReference type="EMBL" id="KAG8554982.1"/>
    </source>
</evidence>
<keyword evidence="2" id="KW-1185">Reference proteome</keyword>
<name>A0AAV7A099_ENGPU</name>
<comment type="caution">
    <text evidence="1">The sequence shown here is derived from an EMBL/GenBank/DDBJ whole genome shotgun (WGS) entry which is preliminary data.</text>
</comment>
<gene>
    <name evidence="1" type="ORF">GDO81_003958</name>
</gene>